<dbReference type="Pfam" id="PF00300">
    <property type="entry name" value="His_Phos_1"/>
    <property type="match status" value="1"/>
</dbReference>
<reference evidence="2 3" key="1">
    <citation type="journal article" date="2019" name="Emerg. Microbes Infect.">
        <title>Comprehensive subspecies identification of 175 nontuberculous mycobacteria species based on 7547 genomic profiles.</title>
        <authorList>
            <person name="Matsumoto Y."/>
            <person name="Kinjo T."/>
            <person name="Motooka D."/>
            <person name="Nabeya D."/>
            <person name="Jung N."/>
            <person name="Uechi K."/>
            <person name="Horii T."/>
            <person name="Iida T."/>
            <person name="Fujita J."/>
            <person name="Nakamura S."/>
        </authorList>
    </citation>
    <scope>NUCLEOTIDE SEQUENCE [LARGE SCALE GENOMIC DNA]</scope>
    <source>
        <strain evidence="2 3">JCM 13571</strain>
    </source>
</reference>
<dbReference type="Gene3D" id="3.40.50.1240">
    <property type="entry name" value="Phosphoglycerate mutase-like"/>
    <property type="match status" value="1"/>
</dbReference>
<keyword evidence="3" id="KW-1185">Reference proteome</keyword>
<dbReference type="AlphaFoldDB" id="A0A7I7X251"/>
<evidence type="ECO:0000313" key="2">
    <source>
        <dbReference type="EMBL" id="BBZ22338.1"/>
    </source>
</evidence>
<proteinExistence type="predicted"/>
<dbReference type="SMART" id="SM00855">
    <property type="entry name" value="PGAM"/>
    <property type="match status" value="1"/>
</dbReference>
<dbReference type="GO" id="GO:0016787">
    <property type="term" value="F:hydrolase activity"/>
    <property type="evidence" value="ECO:0007669"/>
    <property type="project" value="UniProtKB-KW"/>
</dbReference>
<dbReference type="PANTHER" id="PTHR20935:SF1">
    <property type="entry name" value="SLL1549 PROTEIN"/>
    <property type="match status" value="1"/>
</dbReference>
<dbReference type="KEGG" id="mhib:MHIB_07560"/>
<dbReference type="Proteomes" id="UP000467260">
    <property type="component" value="Chromosome"/>
</dbReference>
<evidence type="ECO:0000256" key="1">
    <source>
        <dbReference type="ARBA" id="ARBA00022801"/>
    </source>
</evidence>
<dbReference type="PANTHER" id="PTHR20935">
    <property type="entry name" value="PHOSPHOGLYCERATE MUTASE-RELATED"/>
    <property type="match status" value="1"/>
</dbReference>
<evidence type="ECO:0008006" key="4">
    <source>
        <dbReference type="Google" id="ProtNLM"/>
    </source>
</evidence>
<dbReference type="OrthoDB" id="9810154at2"/>
<sequence>MRHIQHFCTGRRAPTLERVSTQRSLILLRHAKSDYPPGATDHERPLAPRGIREAGLAGDWLRAHAPAVDAVLCSTATRTRQTYARTALAAPVRYVDDLYDAAPGTVLATINTVGDDVGTLLVIGHEPAMSRVALGLAGSGTDAAVAQRISEKYPTSGIAVLQVGGSWADVQLGSAALVGFHVPR</sequence>
<dbReference type="InterPro" id="IPR029033">
    <property type="entry name" value="His_PPase_superfam"/>
</dbReference>
<dbReference type="CDD" id="cd07067">
    <property type="entry name" value="HP_PGM_like"/>
    <property type="match status" value="1"/>
</dbReference>
<dbReference type="InterPro" id="IPR013078">
    <property type="entry name" value="His_Pase_superF_clade-1"/>
</dbReference>
<dbReference type="SUPFAM" id="SSF53254">
    <property type="entry name" value="Phosphoglycerate mutase-like"/>
    <property type="match status" value="1"/>
</dbReference>
<protein>
    <recommendedName>
        <fullName evidence="4">Phosphohistidine phosphatase</fullName>
    </recommendedName>
</protein>
<keyword evidence="1" id="KW-0378">Hydrolase</keyword>
<organism evidence="2 3">
    <name type="scientific">Mycolicibacter hiberniae</name>
    <dbReference type="NCBI Taxonomy" id="29314"/>
    <lineage>
        <taxon>Bacteria</taxon>
        <taxon>Bacillati</taxon>
        <taxon>Actinomycetota</taxon>
        <taxon>Actinomycetes</taxon>
        <taxon>Mycobacteriales</taxon>
        <taxon>Mycobacteriaceae</taxon>
        <taxon>Mycolicibacter</taxon>
    </lineage>
</organism>
<accession>A0A7I7X251</accession>
<dbReference type="InterPro" id="IPR051021">
    <property type="entry name" value="Mito_Ser/Thr_phosphatase"/>
</dbReference>
<name>A0A7I7X251_9MYCO</name>
<gene>
    <name evidence="2" type="ORF">MHIB_07560</name>
</gene>
<dbReference type="EMBL" id="AP022609">
    <property type="protein sequence ID" value="BBZ22338.1"/>
    <property type="molecule type" value="Genomic_DNA"/>
</dbReference>
<evidence type="ECO:0000313" key="3">
    <source>
        <dbReference type="Proteomes" id="UP000467260"/>
    </source>
</evidence>